<keyword evidence="1" id="KW-0378">Hydrolase</keyword>
<protein>
    <submittedName>
        <fullName evidence="1">Bifunctional 3,4-dihydroxy-2-butanone 4-phosphate synthase/GTP cyclohydrolase II protein</fullName>
    </submittedName>
</protein>
<evidence type="ECO:0000313" key="1">
    <source>
        <dbReference type="EMBL" id="VYT26676.1"/>
    </source>
</evidence>
<gene>
    <name evidence="1" type="ORF">AHLFYP4_02265</name>
</gene>
<sequence length="56" mass="6559">MCSRISAVERSITARACVEEDATMMRTKELSKLAERFNMKFITIKDLQNYRKDNTI</sequence>
<organism evidence="1">
    <name type="scientific">Anaerostipes hadrus</name>
    <dbReference type="NCBI Taxonomy" id="649756"/>
    <lineage>
        <taxon>Bacteria</taxon>
        <taxon>Bacillati</taxon>
        <taxon>Bacillota</taxon>
        <taxon>Clostridia</taxon>
        <taxon>Lachnospirales</taxon>
        <taxon>Lachnospiraceae</taxon>
        <taxon>Anaerostipes</taxon>
    </lineage>
</organism>
<dbReference type="InterPro" id="IPR017945">
    <property type="entry name" value="DHBP_synth_RibB-like_a/b_dom"/>
</dbReference>
<name>A0A6N2VHY8_ANAHA</name>
<dbReference type="AlphaFoldDB" id="A0A6N2VHY8"/>
<dbReference type="EMBL" id="CACRSX010000051">
    <property type="protein sequence ID" value="VYT26676.1"/>
    <property type="molecule type" value="Genomic_DNA"/>
</dbReference>
<dbReference type="Gene3D" id="3.90.870.10">
    <property type="entry name" value="DHBP synthase"/>
    <property type="match status" value="1"/>
</dbReference>
<accession>A0A6N2VHY8</accession>
<proteinExistence type="predicted"/>
<dbReference type="RefSeq" id="WP_421721423.1">
    <property type="nucleotide sequence ID" value="NZ_CACRSX010000051.1"/>
</dbReference>
<dbReference type="GO" id="GO:0016787">
    <property type="term" value="F:hydrolase activity"/>
    <property type="evidence" value="ECO:0007669"/>
    <property type="project" value="UniProtKB-KW"/>
</dbReference>
<dbReference type="SUPFAM" id="SSF55821">
    <property type="entry name" value="YrdC/RibB"/>
    <property type="match status" value="1"/>
</dbReference>
<reference evidence="1" key="1">
    <citation type="submission" date="2019-11" db="EMBL/GenBank/DDBJ databases">
        <authorList>
            <person name="Feng L."/>
        </authorList>
    </citation>
    <scope>NUCLEOTIDE SEQUENCE</scope>
    <source>
        <strain evidence="1">AhadrusLFYP4</strain>
    </source>
</reference>